<dbReference type="EMBL" id="JAIWYP010000011">
    <property type="protein sequence ID" value="KAH3737954.1"/>
    <property type="molecule type" value="Genomic_DNA"/>
</dbReference>
<dbReference type="AlphaFoldDB" id="A0A9D4D4D8"/>
<reference evidence="1" key="2">
    <citation type="submission" date="2020-11" db="EMBL/GenBank/DDBJ databases">
        <authorList>
            <person name="McCartney M.A."/>
            <person name="Auch B."/>
            <person name="Kono T."/>
            <person name="Mallez S."/>
            <person name="Becker A."/>
            <person name="Gohl D.M."/>
            <person name="Silverstein K.A.T."/>
            <person name="Koren S."/>
            <person name="Bechman K.B."/>
            <person name="Herman A."/>
            <person name="Abrahante J.E."/>
            <person name="Garbe J."/>
        </authorList>
    </citation>
    <scope>NUCLEOTIDE SEQUENCE</scope>
    <source>
        <strain evidence="1">Duluth1</strain>
        <tissue evidence="1">Whole animal</tissue>
    </source>
</reference>
<organism evidence="1 2">
    <name type="scientific">Dreissena polymorpha</name>
    <name type="common">Zebra mussel</name>
    <name type="synonym">Mytilus polymorpha</name>
    <dbReference type="NCBI Taxonomy" id="45954"/>
    <lineage>
        <taxon>Eukaryota</taxon>
        <taxon>Metazoa</taxon>
        <taxon>Spiralia</taxon>
        <taxon>Lophotrochozoa</taxon>
        <taxon>Mollusca</taxon>
        <taxon>Bivalvia</taxon>
        <taxon>Autobranchia</taxon>
        <taxon>Heteroconchia</taxon>
        <taxon>Euheterodonta</taxon>
        <taxon>Imparidentia</taxon>
        <taxon>Neoheterodontei</taxon>
        <taxon>Myida</taxon>
        <taxon>Dreissenoidea</taxon>
        <taxon>Dreissenidae</taxon>
        <taxon>Dreissena</taxon>
    </lineage>
</organism>
<reference evidence="1" key="1">
    <citation type="journal article" date="2019" name="bioRxiv">
        <title>The Genome of the Zebra Mussel, Dreissena polymorpha: A Resource for Invasive Species Research.</title>
        <authorList>
            <person name="McCartney M.A."/>
            <person name="Auch B."/>
            <person name="Kono T."/>
            <person name="Mallez S."/>
            <person name="Zhang Y."/>
            <person name="Obille A."/>
            <person name="Becker A."/>
            <person name="Abrahante J.E."/>
            <person name="Garbe J."/>
            <person name="Badalamenti J.P."/>
            <person name="Herman A."/>
            <person name="Mangelson H."/>
            <person name="Liachko I."/>
            <person name="Sullivan S."/>
            <person name="Sone E.D."/>
            <person name="Koren S."/>
            <person name="Silverstein K.A.T."/>
            <person name="Beckman K.B."/>
            <person name="Gohl D.M."/>
        </authorList>
    </citation>
    <scope>NUCLEOTIDE SEQUENCE</scope>
    <source>
        <strain evidence="1">Duluth1</strain>
        <tissue evidence="1">Whole animal</tissue>
    </source>
</reference>
<dbReference type="Proteomes" id="UP000828390">
    <property type="component" value="Unassembled WGS sequence"/>
</dbReference>
<gene>
    <name evidence="1" type="ORF">DPMN_044552</name>
</gene>
<evidence type="ECO:0000313" key="2">
    <source>
        <dbReference type="Proteomes" id="UP000828390"/>
    </source>
</evidence>
<proteinExistence type="predicted"/>
<protein>
    <submittedName>
        <fullName evidence="1">Uncharacterized protein</fullName>
    </submittedName>
</protein>
<comment type="caution">
    <text evidence="1">The sequence shown here is derived from an EMBL/GenBank/DDBJ whole genome shotgun (WGS) entry which is preliminary data.</text>
</comment>
<keyword evidence="2" id="KW-1185">Reference proteome</keyword>
<evidence type="ECO:0000313" key="1">
    <source>
        <dbReference type="EMBL" id="KAH3737954.1"/>
    </source>
</evidence>
<sequence length="117" mass="12929">MNCIYETDARWWHFAASLTMEKGDSYNANAESYVDSVKGITDKRQRGSMATKTVIITKTKRTGNVNVKKEGFLSRDRNKAGMIALISTTLTKMGCYVVLSSGDADVQIVKNNITIPS</sequence>
<accession>A0A9D4D4D8</accession>
<name>A0A9D4D4D8_DREPO</name>